<proteinExistence type="predicted"/>
<dbReference type="SUPFAM" id="SSF53448">
    <property type="entry name" value="Nucleotide-diphospho-sugar transferases"/>
    <property type="match status" value="1"/>
</dbReference>
<evidence type="ECO:0000259" key="1">
    <source>
        <dbReference type="Pfam" id="PF00535"/>
    </source>
</evidence>
<dbReference type="Gene3D" id="3.90.550.10">
    <property type="entry name" value="Spore Coat Polysaccharide Biosynthesis Protein SpsA, Chain A"/>
    <property type="match status" value="1"/>
</dbReference>
<dbReference type="EMBL" id="CP072842">
    <property type="protein sequence ID" value="QTV04557.1"/>
    <property type="molecule type" value="Genomic_DNA"/>
</dbReference>
<keyword evidence="3" id="KW-1185">Reference proteome</keyword>
<name>A0ABX7X9J9_9FLAO</name>
<dbReference type="InterPro" id="IPR029044">
    <property type="entry name" value="Nucleotide-diphossugar_trans"/>
</dbReference>
<feature type="domain" description="Glycosyltransferase 2-like" evidence="1">
    <location>
        <begin position="6"/>
        <end position="163"/>
    </location>
</feature>
<evidence type="ECO:0000313" key="3">
    <source>
        <dbReference type="Proteomes" id="UP000672011"/>
    </source>
</evidence>
<sequence>MNKLAIVIPYYKIDFFEETLKSVADQIDIRFTLYIGNDASPNNPLPLIQKYFPDGNYHYFNYQENLGGNNLASQWERILENVTEDWFQILGDDDMVLDNFVEEFYEKITLIESKNIYVIKVSQAFINKKSEKTTTYSKYDEVITTNDFWNFKFNLGHRSSLSEHIFNKEIYEKYKFEKYPLAWHSDDMAVIKFSIPNGIYYLDKTKVYVRFSEKSISGQVNDKNNNDLKNIATYQFYADMLNHYIKYLGKKEARVTLEKHFYRMWNLKFRNNLNLISIYMYLNEYRKIITIPYKNYQFNNNAKKN</sequence>
<dbReference type="InterPro" id="IPR001173">
    <property type="entry name" value="Glyco_trans_2-like"/>
</dbReference>
<organism evidence="2 3">
    <name type="scientific">Faecalibacter bovis</name>
    <dbReference type="NCBI Taxonomy" id="2898187"/>
    <lineage>
        <taxon>Bacteria</taxon>
        <taxon>Pseudomonadati</taxon>
        <taxon>Bacteroidota</taxon>
        <taxon>Flavobacteriia</taxon>
        <taxon>Flavobacteriales</taxon>
        <taxon>Weeksellaceae</taxon>
        <taxon>Faecalibacter</taxon>
    </lineage>
</organism>
<gene>
    <name evidence="2" type="ORF">J9309_06940</name>
</gene>
<evidence type="ECO:0000313" key="2">
    <source>
        <dbReference type="EMBL" id="QTV04557.1"/>
    </source>
</evidence>
<reference evidence="3" key="2">
    <citation type="submission" date="2021-04" db="EMBL/GenBank/DDBJ databases">
        <title>Taxonomy of Flavobacteriaceae bacterium ZY171143.</title>
        <authorList>
            <person name="Li F."/>
        </authorList>
    </citation>
    <scope>NUCLEOTIDE SEQUENCE [LARGE SCALE GENOMIC DNA]</scope>
    <source>
        <strain evidence="3">ZY171143</strain>
    </source>
</reference>
<dbReference type="CDD" id="cd00761">
    <property type="entry name" value="Glyco_tranf_GTA_type"/>
    <property type="match status" value="1"/>
</dbReference>
<protein>
    <submittedName>
        <fullName evidence="2">Glycosyltransferase family 2 protein</fullName>
    </submittedName>
</protein>
<dbReference type="RefSeq" id="WP_230475180.1">
    <property type="nucleotide sequence ID" value="NZ_CP072842.1"/>
</dbReference>
<accession>A0ABX7X9J9</accession>
<dbReference type="Pfam" id="PF00535">
    <property type="entry name" value="Glycos_transf_2"/>
    <property type="match status" value="1"/>
</dbReference>
<reference evidence="2 3" key="1">
    <citation type="journal article" date="2021" name="Int. J. Syst. Evol. Microbiol.">
        <title>Faecalibacter bovis sp. nov., isolated from cow faeces.</title>
        <authorList>
            <person name="Li F."/>
            <person name="Zhao W."/>
            <person name="Hong Q."/>
            <person name="Shao Q."/>
            <person name="Song J."/>
            <person name="Yang S."/>
        </authorList>
    </citation>
    <scope>NUCLEOTIDE SEQUENCE [LARGE SCALE GENOMIC DNA]</scope>
    <source>
        <strain evidence="2 3">ZY171143</strain>
    </source>
</reference>
<dbReference type="Proteomes" id="UP000672011">
    <property type="component" value="Chromosome"/>
</dbReference>